<proteinExistence type="predicted"/>
<feature type="domain" description="RRM" evidence="5">
    <location>
        <begin position="156"/>
        <end position="238"/>
    </location>
</feature>
<dbReference type="GO" id="GO:0003729">
    <property type="term" value="F:mRNA binding"/>
    <property type="evidence" value="ECO:0007669"/>
    <property type="project" value="TreeGrafter"/>
</dbReference>
<feature type="compositionally biased region" description="Gly residues" evidence="4">
    <location>
        <begin position="449"/>
        <end position="458"/>
    </location>
</feature>
<feature type="region of interest" description="Disordered" evidence="4">
    <location>
        <begin position="392"/>
        <end position="465"/>
    </location>
</feature>
<evidence type="ECO:0000259" key="5">
    <source>
        <dbReference type="PROSITE" id="PS50102"/>
    </source>
</evidence>
<evidence type="ECO:0000313" key="7">
    <source>
        <dbReference type="Proteomes" id="UP000016088"/>
    </source>
</evidence>
<evidence type="ECO:0000256" key="2">
    <source>
        <dbReference type="ARBA" id="ARBA00022884"/>
    </source>
</evidence>
<dbReference type="InterPro" id="IPR000504">
    <property type="entry name" value="RRM_dom"/>
</dbReference>
<feature type="region of interest" description="Disordered" evidence="4">
    <location>
        <begin position="1"/>
        <end position="156"/>
    </location>
</feature>
<dbReference type="FunFam" id="3.30.70.330:FF:000025">
    <property type="entry name" value="RNA-binding protein Musashi homolog 2 isoform X1"/>
    <property type="match status" value="1"/>
</dbReference>
<evidence type="ECO:0000256" key="4">
    <source>
        <dbReference type="SAM" id="MobiDB-lite"/>
    </source>
</evidence>
<name>S9RMB0_SCHOY</name>
<dbReference type="GeneID" id="25031521"/>
<dbReference type="Pfam" id="PF00076">
    <property type="entry name" value="RRM_1"/>
    <property type="match status" value="2"/>
</dbReference>
<protein>
    <submittedName>
        <fullName evidence="6">mRNA cleavage factor complex subunit</fullName>
    </submittedName>
</protein>
<dbReference type="SUPFAM" id="SSF54928">
    <property type="entry name" value="RNA-binding domain, RBD"/>
    <property type="match status" value="2"/>
</dbReference>
<gene>
    <name evidence="6" type="ORF">SOCG_02545</name>
</gene>
<feature type="compositionally biased region" description="Low complexity" evidence="4">
    <location>
        <begin position="432"/>
        <end position="441"/>
    </location>
</feature>
<dbReference type="AlphaFoldDB" id="S9RMB0"/>
<feature type="compositionally biased region" description="Polar residues" evidence="4">
    <location>
        <begin position="116"/>
        <end position="126"/>
    </location>
</feature>
<dbReference type="PANTHER" id="PTHR48032">
    <property type="entry name" value="RNA-BINDING PROTEIN MUSASHI HOMOLOG RBP6"/>
    <property type="match status" value="1"/>
</dbReference>
<dbReference type="RefSeq" id="XP_013016491.1">
    <property type="nucleotide sequence ID" value="XM_013161037.1"/>
</dbReference>
<dbReference type="PANTHER" id="PTHR48032:SF6">
    <property type="entry name" value="RNA-BINDING (RRM_RBD_RNP MOTIFS) FAMILY PROTEIN"/>
    <property type="match status" value="1"/>
</dbReference>
<dbReference type="InterPro" id="IPR035979">
    <property type="entry name" value="RBD_domain_sf"/>
</dbReference>
<evidence type="ECO:0000256" key="3">
    <source>
        <dbReference type="PROSITE-ProRule" id="PRU00176"/>
    </source>
</evidence>
<feature type="compositionally biased region" description="Basic and acidic residues" evidence="4">
    <location>
        <begin position="314"/>
        <end position="329"/>
    </location>
</feature>
<dbReference type="SMR" id="S9RMB0"/>
<organism evidence="6 7">
    <name type="scientific">Schizosaccharomyces octosporus (strain yFS286)</name>
    <name type="common">Fission yeast</name>
    <name type="synonym">Octosporomyces octosporus</name>
    <dbReference type="NCBI Taxonomy" id="483514"/>
    <lineage>
        <taxon>Eukaryota</taxon>
        <taxon>Fungi</taxon>
        <taxon>Dikarya</taxon>
        <taxon>Ascomycota</taxon>
        <taxon>Taphrinomycotina</taxon>
        <taxon>Schizosaccharomycetes</taxon>
        <taxon>Schizosaccharomycetales</taxon>
        <taxon>Schizosaccharomycetaceae</taxon>
        <taxon>Schizosaccharomyces</taxon>
    </lineage>
</organism>
<dbReference type="SMART" id="SM00360">
    <property type="entry name" value="RRM"/>
    <property type="match status" value="2"/>
</dbReference>
<feature type="compositionally biased region" description="Acidic residues" evidence="4">
    <location>
        <begin position="1"/>
        <end position="11"/>
    </location>
</feature>
<feature type="compositionally biased region" description="Basic and acidic residues" evidence="4">
    <location>
        <begin position="12"/>
        <end position="35"/>
    </location>
</feature>
<sequence>MGGSDFEDDELFKDLYGEENDVEKSKETGESKNESNEGDNQSLEASGEENNEKNEQTGEGNEPEISNPAEQEREGANIDETSHQGGYEEDGSEHKGLTGNEDEQAQISASWEAAESTANSTPSYANVPNPGGMPYSETRQPEENKEDQSPFNKEDGKMFIGGLNWETTDESLRDYFEQFGEVLDCTVMRDSTSGRSRGFGFLTFKDPRCVNDVMSKEHHLDGKIIDPKRAIPREEQEKTAKMFVGGVPGDCTEEEFRDFFNNFGRVLDATLMMDKDTGRPRGFGFVTFENESAVEATMSQPYITIHGKPVEVKRATPKSSLRDNHERHQQNFHGGMNPYYSQNMNMYGGMTPAMMAQYYRQMQQYMEAMRNMPAAAAGSMPYTQPVMPAGMAEWQQQQQQQQGGGAGAGYFDPSKGPGEAGAGSGGRGGGYHNRNPGGPNRQRYRGGRRGGSAGGGGHSFHPYRR</sequence>
<feature type="domain" description="RRM" evidence="5">
    <location>
        <begin position="240"/>
        <end position="317"/>
    </location>
</feature>
<dbReference type="CDD" id="cd12577">
    <property type="entry name" value="RRM1_Hrp1p"/>
    <property type="match status" value="1"/>
</dbReference>
<feature type="compositionally biased region" description="Basic and acidic residues" evidence="4">
    <location>
        <begin position="139"/>
        <end position="156"/>
    </location>
</feature>
<dbReference type="InterPro" id="IPR034156">
    <property type="entry name" value="Hrp1_RRM1"/>
</dbReference>
<dbReference type="Proteomes" id="UP000016088">
    <property type="component" value="Unassembled WGS sequence"/>
</dbReference>
<dbReference type="EMBL" id="KE503206">
    <property type="protein sequence ID" value="EPX75069.1"/>
    <property type="molecule type" value="Genomic_DNA"/>
</dbReference>
<dbReference type="GO" id="GO:0006417">
    <property type="term" value="P:regulation of translation"/>
    <property type="evidence" value="ECO:0007669"/>
    <property type="project" value="TreeGrafter"/>
</dbReference>
<dbReference type="HOGENOM" id="CLU_012062_0_3_1"/>
<feature type="compositionally biased region" description="Basic and acidic residues" evidence="4">
    <location>
        <begin position="70"/>
        <end position="82"/>
    </location>
</feature>
<evidence type="ECO:0000256" key="1">
    <source>
        <dbReference type="ARBA" id="ARBA00022737"/>
    </source>
</evidence>
<dbReference type="InterPro" id="IPR012677">
    <property type="entry name" value="Nucleotide-bd_a/b_plait_sf"/>
</dbReference>
<dbReference type="VEuPathDB" id="FungiDB:SOCG_02545"/>
<accession>S9RMB0</accession>
<dbReference type="PROSITE" id="PS50102">
    <property type="entry name" value="RRM"/>
    <property type="match status" value="2"/>
</dbReference>
<keyword evidence="7" id="KW-1185">Reference proteome</keyword>
<keyword evidence="2 3" id="KW-0694">RNA-binding</keyword>
<dbReference type="CDD" id="cd12330">
    <property type="entry name" value="RRM2_Hrp1p"/>
    <property type="match status" value="1"/>
</dbReference>
<dbReference type="OrthoDB" id="1875751at2759"/>
<feature type="compositionally biased region" description="Gly residues" evidence="4">
    <location>
        <begin position="418"/>
        <end position="431"/>
    </location>
</feature>
<evidence type="ECO:0000313" key="6">
    <source>
        <dbReference type="EMBL" id="EPX75069.1"/>
    </source>
</evidence>
<reference evidence="6 7" key="1">
    <citation type="journal article" date="2011" name="Science">
        <title>Comparative functional genomics of the fission yeasts.</title>
        <authorList>
            <person name="Rhind N."/>
            <person name="Chen Z."/>
            <person name="Yassour M."/>
            <person name="Thompson D.A."/>
            <person name="Haas B.J."/>
            <person name="Habib N."/>
            <person name="Wapinski I."/>
            <person name="Roy S."/>
            <person name="Lin M.F."/>
            <person name="Heiman D.I."/>
            <person name="Young S.K."/>
            <person name="Furuya K."/>
            <person name="Guo Y."/>
            <person name="Pidoux A."/>
            <person name="Chen H.M."/>
            <person name="Robbertse B."/>
            <person name="Goldberg J.M."/>
            <person name="Aoki K."/>
            <person name="Bayne E.H."/>
            <person name="Berlin A.M."/>
            <person name="Desjardins C.A."/>
            <person name="Dobbs E."/>
            <person name="Dukaj L."/>
            <person name="Fan L."/>
            <person name="FitzGerald M.G."/>
            <person name="French C."/>
            <person name="Gujja S."/>
            <person name="Hansen K."/>
            <person name="Keifenheim D."/>
            <person name="Levin J.Z."/>
            <person name="Mosher R.A."/>
            <person name="Mueller C.A."/>
            <person name="Pfiffner J."/>
            <person name="Priest M."/>
            <person name="Russ C."/>
            <person name="Smialowska A."/>
            <person name="Swoboda P."/>
            <person name="Sykes S.M."/>
            <person name="Vaughn M."/>
            <person name="Vengrova S."/>
            <person name="Yoder R."/>
            <person name="Zeng Q."/>
            <person name="Allshire R."/>
            <person name="Baulcombe D."/>
            <person name="Birren B.W."/>
            <person name="Brown W."/>
            <person name="Ekwall K."/>
            <person name="Kellis M."/>
            <person name="Leatherwood J."/>
            <person name="Levin H."/>
            <person name="Margalit H."/>
            <person name="Martienssen R."/>
            <person name="Nieduszynski C.A."/>
            <person name="Spatafora J.W."/>
            <person name="Friedman N."/>
            <person name="Dalgaard J.Z."/>
            <person name="Baumann P."/>
            <person name="Niki H."/>
            <person name="Regev A."/>
            <person name="Nusbaum C."/>
        </authorList>
    </citation>
    <scope>NUCLEOTIDE SEQUENCE [LARGE SCALE GENOMIC DNA]</scope>
    <source>
        <strain evidence="7">yFS286</strain>
    </source>
</reference>
<feature type="region of interest" description="Disordered" evidence="4">
    <location>
        <begin position="314"/>
        <end position="336"/>
    </location>
</feature>
<dbReference type="Gene3D" id="3.30.70.330">
    <property type="match status" value="2"/>
</dbReference>
<keyword evidence="1" id="KW-0677">Repeat</keyword>
<dbReference type="OMA" id="QPYITIH"/>
<dbReference type="eggNOG" id="KOG4205">
    <property type="taxonomic scope" value="Eukaryota"/>
</dbReference>